<dbReference type="RefSeq" id="WP_169527632.1">
    <property type="nucleotide sequence ID" value="NZ_JAAMPU010000106.1"/>
</dbReference>
<feature type="signal peptide" evidence="2">
    <location>
        <begin position="1"/>
        <end position="17"/>
    </location>
</feature>
<organism evidence="4 5">
    <name type="scientific">Flavobacterium silvaticum</name>
    <dbReference type="NCBI Taxonomy" id="1852020"/>
    <lineage>
        <taxon>Bacteria</taxon>
        <taxon>Pseudomonadati</taxon>
        <taxon>Bacteroidota</taxon>
        <taxon>Flavobacteriia</taxon>
        <taxon>Flavobacteriales</taxon>
        <taxon>Flavobacteriaceae</taxon>
        <taxon>Flavobacterium</taxon>
    </lineage>
</organism>
<reference evidence="4" key="1">
    <citation type="submission" date="2020-02" db="EMBL/GenBank/DDBJ databases">
        <title>Flavobacterium sp. genome.</title>
        <authorList>
            <person name="Jung H.S."/>
            <person name="Baek J.H."/>
            <person name="Jeon C.O."/>
        </authorList>
    </citation>
    <scope>NUCLEOTIDE SEQUENCE</scope>
    <source>
        <strain evidence="4">SE-s28</strain>
    </source>
</reference>
<dbReference type="NCBIfam" id="TIGR04183">
    <property type="entry name" value="Por_Secre_tail"/>
    <property type="match status" value="1"/>
</dbReference>
<gene>
    <name evidence="4" type="ORF">G6047_10800</name>
</gene>
<evidence type="ECO:0000259" key="3">
    <source>
        <dbReference type="Pfam" id="PF18962"/>
    </source>
</evidence>
<dbReference type="SUPFAM" id="SSF89372">
    <property type="entry name" value="Fucose-specific lectin"/>
    <property type="match status" value="3"/>
</dbReference>
<feature type="domain" description="Secretion system C-terminal sorting" evidence="3">
    <location>
        <begin position="720"/>
        <end position="781"/>
    </location>
</feature>
<accession>A0A972FVS2</accession>
<name>A0A972FVS2_9FLAO</name>
<keyword evidence="5" id="KW-1185">Reference proteome</keyword>
<evidence type="ECO:0000256" key="2">
    <source>
        <dbReference type="SAM" id="SignalP"/>
    </source>
</evidence>
<feature type="chain" id="PRO_5036810461" evidence="2">
    <location>
        <begin position="18"/>
        <end position="783"/>
    </location>
</feature>
<keyword evidence="1 2" id="KW-0732">Signal</keyword>
<evidence type="ECO:0000313" key="5">
    <source>
        <dbReference type="Proteomes" id="UP000712080"/>
    </source>
</evidence>
<dbReference type="Proteomes" id="UP000712080">
    <property type="component" value="Unassembled WGS sequence"/>
</dbReference>
<sequence>MKSILRLLVFVPMLTFAQTWQPVGTAENDAITFSGLSYGTSDSSDAVRDSNGNIYTAFRDNYFDSGITVKKYDGTSWQTVGSPNLSNGPVAYLQLAIATDNSLYVCYYDAATGTGKAQKFNGTTWEIIGGASFSESYAFNPDIAIAPNGTPYVAYQDNATANKISVKKFNGTTWEAVGGLGISSGLGSNVNLDVDSQNRPIVAFKDGSFQGKATVQRFNGSTWEILGSAGFTEGTVYTLSLALHNDIPYLAQAHNSNSGGILDVRHFNGSAWVFDGPASISYSNSANLSFSPSGVAYLSYMNGFYQTEVRTFDGTNWNSAGNILEDQSTVIITTFDASETPIIVYSNSRNGRRQTAKKLISNTWTATSSYADEGFHSYTGVRMATDASTGTIYAVYTDYSNFGFVGTIMKFDGSNWQSMGTLNGTVSYLYPDTAYLSVAAHNGTVYVSYPRHGDNKLSVEKNSGSGWTYVGNAGFTTNNVKKSKIMVSGSGIAFVSYIDMVSGKTNIRKFDGTNWITVGSADFSPGIAENMDMTLNQNGQPVVIYADATASYKASVQYFDGTTWQTAGTTGISNLGVANPHVACDALGNIYVIFSDNANASKAIVKKFDGTTWNLLGDADFTESGISNESILIGPDNMPYIAFTDASQMKRSVVMRFDGTDWNYVGQPVSAGSSFPEMVFDGNNLYVSYAGIYNGFVKRLDVTQLSLETFTNPNQLVLCPNPARDMVSLGTDASVMVYDLSGKAVLNAKTINGKINVSSLENGLYVVKTESDGKLKTAKLVKE</sequence>
<dbReference type="InterPro" id="IPR026444">
    <property type="entry name" value="Secre_tail"/>
</dbReference>
<comment type="caution">
    <text evidence="4">The sequence shown here is derived from an EMBL/GenBank/DDBJ whole genome shotgun (WGS) entry which is preliminary data.</text>
</comment>
<proteinExistence type="predicted"/>
<evidence type="ECO:0000256" key="1">
    <source>
        <dbReference type="ARBA" id="ARBA00022729"/>
    </source>
</evidence>
<protein>
    <submittedName>
        <fullName evidence="4">T9SS type A sorting domain-containing protein</fullName>
    </submittedName>
</protein>
<dbReference type="EMBL" id="JAAMPU010000106">
    <property type="protein sequence ID" value="NMH28520.1"/>
    <property type="molecule type" value="Genomic_DNA"/>
</dbReference>
<dbReference type="AlphaFoldDB" id="A0A972FVS2"/>
<dbReference type="Pfam" id="PF18962">
    <property type="entry name" value="Por_Secre_tail"/>
    <property type="match status" value="1"/>
</dbReference>
<evidence type="ECO:0000313" key="4">
    <source>
        <dbReference type="EMBL" id="NMH28520.1"/>
    </source>
</evidence>